<keyword evidence="7" id="KW-0547">Nucleotide-binding</keyword>
<accession>A0ABX0GK17</accession>
<organism evidence="17 18">
    <name type="scientific">Photorhabdus tasmaniensis</name>
    <dbReference type="NCBI Taxonomy" id="1004159"/>
    <lineage>
        <taxon>Bacteria</taxon>
        <taxon>Pseudomonadati</taxon>
        <taxon>Pseudomonadota</taxon>
        <taxon>Gammaproteobacteria</taxon>
        <taxon>Enterobacterales</taxon>
        <taxon>Morganellaceae</taxon>
        <taxon>Photorhabdus</taxon>
    </lineage>
</organism>
<dbReference type="PROSITE" id="PS50862">
    <property type="entry name" value="AA_TRNA_LIGASE_II"/>
    <property type="match status" value="1"/>
</dbReference>
<keyword evidence="18" id="KW-1185">Reference proteome</keyword>
<evidence type="ECO:0000256" key="7">
    <source>
        <dbReference type="ARBA" id="ARBA00022741"/>
    </source>
</evidence>
<comment type="pathway">
    <text evidence="2">Aminoacyl-tRNA biosynthesis; selenocysteinyl-tRNA(Sec) biosynthesis; L-seryl-tRNA(Sec) from L-serine and tRNA(Sec): step 1/1.</text>
</comment>
<dbReference type="EC" id="6.1.1.11" evidence="4 14"/>
<evidence type="ECO:0000256" key="2">
    <source>
        <dbReference type="ARBA" id="ARBA00005045"/>
    </source>
</evidence>
<name>A0ABX0GK17_9GAMM</name>
<dbReference type="InterPro" id="IPR045864">
    <property type="entry name" value="aa-tRNA-synth_II/BPL/LPL"/>
</dbReference>
<keyword evidence="6 17" id="KW-0436">Ligase</keyword>
<comment type="caution">
    <text evidence="17">The sequence shown here is derived from an EMBL/GenBank/DDBJ whole genome shotgun (WGS) entry which is preliminary data.</text>
</comment>
<comment type="catalytic activity">
    <reaction evidence="13">
        <text>tRNA(Ser) + L-serine + ATP = L-seryl-tRNA(Ser) + AMP + diphosphate + H(+)</text>
        <dbReference type="Rhea" id="RHEA:12292"/>
        <dbReference type="Rhea" id="RHEA-COMP:9669"/>
        <dbReference type="Rhea" id="RHEA-COMP:9703"/>
        <dbReference type="ChEBI" id="CHEBI:15378"/>
        <dbReference type="ChEBI" id="CHEBI:30616"/>
        <dbReference type="ChEBI" id="CHEBI:33019"/>
        <dbReference type="ChEBI" id="CHEBI:33384"/>
        <dbReference type="ChEBI" id="CHEBI:78442"/>
        <dbReference type="ChEBI" id="CHEBI:78533"/>
        <dbReference type="ChEBI" id="CHEBI:456215"/>
        <dbReference type="EC" id="6.1.1.11"/>
    </reaction>
</comment>
<dbReference type="InterPro" id="IPR042103">
    <property type="entry name" value="SerRS_1_N_sf"/>
</dbReference>
<dbReference type="EMBL" id="PUJU01000037">
    <property type="protein sequence ID" value="NHB89161.1"/>
    <property type="molecule type" value="Genomic_DNA"/>
</dbReference>
<evidence type="ECO:0000313" key="18">
    <source>
        <dbReference type="Proteomes" id="UP000697802"/>
    </source>
</evidence>
<dbReference type="Pfam" id="PF00587">
    <property type="entry name" value="tRNA-synt_2b"/>
    <property type="match status" value="1"/>
</dbReference>
<evidence type="ECO:0000256" key="14">
    <source>
        <dbReference type="NCBIfam" id="TIGR00414"/>
    </source>
</evidence>
<dbReference type="PANTHER" id="PTHR43697:SF1">
    <property type="entry name" value="SERINE--TRNA LIGASE"/>
    <property type="match status" value="1"/>
</dbReference>
<feature type="coiled-coil region" evidence="15">
    <location>
        <begin position="42"/>
        <end position="69"/>
    </location>
</feature>
<dbReference type="SUPFAM" id="SSF46589">
    <property type="entry name" value="tRNA-binding arm"/>
    <property type="match status" value="1"/>
</dbReference>
<evidence type="ECO:0000256" key="3">
    <source>
        <dbReference type="ARBA" id="ARBA00010728"/>
    </source>
</evidence>
<dbReference type="InterPro" id="IPR002314">
    <property type="entry name" value="aa-tRNA-synt_IIb"/>
</dbReference>
<dbReference type="GO" id="GO:0016874">
    <property type="term" value="F:ligase activity"/>
    <property type="evidence" value="ECO:0007669"/>
    <property type="project" value="UniProtKB-KW"/>
</dbReference>
<dbReference type="Gene3D" id="3.30.930.10">
    <property type="entry name" value="Bira Bifunctional Protein, Domain 2"/>
    <property type="match status" value="1"/>
</dbReference>
<keyword evidence="9" id="KW-0648">Protein biosynthesis</keyword>
<evidence type="ECO:0000256" key="1">
    <source>
        <dbReference type="ARBA" id="ARBA00004496"/>
    </source>
</evidence>
<gene>
    <name evidence="17" type="ORF">C5471_16260</name>
</gene>
<dbReference type="InterPro" id="IPR002317">
    <property type="entry name" value="Ser-tRNA-ligase_type_1"/>
</dbReference>
<evidence type="ECO:0000256" key="15">
    <source>
        <dbReference type="SAM" id="Coils"/>
    </source>
</evidence>
<evidence type="ECO:0000256" key="9">
    <source>
        <dbReference type="ARBA" id="ARBA00022917"/>
    </source>
</evidence>
<evidence type="ECO:0000256" key="11">
    <source>
        <dbReference type="ARBA" id="ARBA00039158"/>
    </source>
</evidence>
<keyword evidence="10" id="KW-0030">Aminoacyl-tRNA synthetase</keyword>
<dbReference type="PANTHER" id="PTHR43697">
    <property type="entry name" value="SERYL-TRNA SYNTHETASE"/>
    <property type="match status" value="1"/>
</dbReference>
<dbReference type="Pfam" id="PF02403">
    <property type="entry name" value="Seryl_tRNA_N"/>
    <property type="match status" value="1"/>
</dbReference>
<dbReference type="InterPro" id="IPR010978">
    <property type="entry name" value="tRNA-bd_arm"/>
</dbReference>
<protein>
    <recommendedName>
        <fullName evidence="11 14">Serine--tRNA ligase</fullName>
        <ecNumber evidence="4 14">6.1.1.11</ecNumber>
    </recommendedName>
</protein>
<dbReference type="NCBIfam" id="TIGR00414">
    <property type="entry name" value="serS"/>
    <property type="match status" value="1"/>
</dbReference>
<evidence type="ECO:0000256" key="12">
    <source>
        <dbReference type="ARBA" id="ARBA00047929"/>
    </source>
</evidence>
<comment type="catalytic activity">
    <reaction evidence="12">
        <text>tRNA(Sec) + L-serine + ATP = L-seryl-tRNA(Sec) + AMP + diphosphate + H(+)</text>
        <dbReference type="Rhea" id="RHEA:42580"/>
        <dbReference type="Rhea" id="RHEA-COMP:9742"/>
        <dbReference type="Rhea" id="RHEA-COMP:10128"/>
        <dbReference type="ChEBI" id="CHEBI:15378"/>
        <dbReference type="ChEBI" id="CHEBI:30616"/>
        <dbReference type="ChEBI" id="CHEBI:33019"/>
        <dbReference type="ChEBI" id="CHEBI:33384"/>
        <dbReference type="ChEBI" id="CHEBI:78442"/>
        <dbReference type="ChEBI" id="CHEBI:78533"/>
        <dbReference type="ChEBI" id="CHEBI:456215"/>
        <dbReference type="EC" id="6.1.1.11"/>
    </reaction>
</comment>
<keyword evidence="5" id="KW-0963">Cytoplasm</keyword>
<comment type="subcellular location">
    <subcellularLocation>
        <location evidence="1">Cytoplasm</location>
    </subcellularLocation>
</comment>
<dbReference type="PIRSF" id="PIRSF001529">
    <property type="entry name" value="Ser-tRNA-synth_IIa"/>
    <property type="match status" value="1"/>
</dbReference>
<evidence type="ECO:0000256" key="10">
    <source>
        <dbReference type="ARBA" id="ARBA00023146"/>
    </source>
</evidence>
<proteinExistence type="inferred from homology"/>
<evidence type="ECO:0000313" key="17">
    <source>
        <dbReference type="EMBL" id="NHB89161.1"/>
    </source>
</evidence>
<keyword evidence="8" id="KW-0067">ATP-binding</keyword>
<keyword evidence="15" id="KW-0175">Coiled coil</keyword>
<sequence length="434" mass="49285">MLCLPINARGIIVLDIKLIREKPEFIQQICNNRGLDFDVSQIIALDHRKRKIQQELELLRAESKKLAQNLAKLPDTERNAGIIRGKQLKYEISILENIFEKIASEYNNLVIRLPNLYSDDTPIGKTEDHNVEFKVYGETPKFNFEPLDHIKIGARIGMDFEAGTRVGGAGFPLLRGNLARLETALMRFVLDQAIEKGFEQVSVPLMAKAEIMQGLGFNPRRNEEGNELFPLENDGLYMIGTAEIPLIGQFSDCILPESILPIRMTALSPCFRREGASGRRDAGLYRNKMFHKVELVSIVEPETSSAMLEQLLEFEIEIFKQLGLYFRVIKICSGDLGAPAYKKYDLEAWMLGRGGSDNWGWGELTSCSNCTDYQARRLKIRYRNCDGNIIFPHTLNATGITTRAIIPILEQNQLENSQIQIPKVLLKYINSEYL</sequence>
<evidence type="ECO:0000256" key="6">
    <source>
        <dbReference type="ARBA" id="ARBA00022598"/>
    </source>
</evidence>
<dbReference type="PRINTS" id="PR00981">
    <property type="entry name" value="TRNASYNTHSER"/>
</dbReference>
<comment type="similarity">
    <text evidence="3">Belongs to the class-II aminoacyl-tRNA synthetase family. Type-1 seryl-tRNA synthetase subfamily.</text>
</comment>
<dbReference type="Gene3D" id="1.10.287.40">
    <property type="entry name" value="Serine-tRNA synthetase, tRNA binding domain"/>
    <property type="match status" value="1"/>
</dbReference>
<evidence type="ECO:0000256" key="13">
    <source>
        <dbReference type="ARBA" id="ARBA00048823"/>
    </source>
</evidence>
<dbReference type="Proteomes" id="UP000697802">
    <property type="component" value="Unassembled WGS sequence"/>
</dbReference>
<evidence type="ECO:0000256" key="5">
    <source>
        <dbReference type="ARBA" id="ARBA00022490"/>
    </source>
</evidence>
<dbReference type="SUPFAM" id="SSF55681">
    <property type="entry name" value="Class II aaRS and biotin synthetases"/>
    <property type="match status" value="1"/>
</dbReference>
<reference evidence="17 18" key="1">
    <citation type="submission" date="2018-02" db="EMBL/GenBank/DDBJ databases">
        <authorList>
            <person name="Machado R.A."/>
        </authorList>
    </citation>
    <scope>NUCLEOTIDE SEQUENCE [LARGE SCALE GENOMIC DNA]</scope>
    <source>
        <strain evidence="17 18">T327</strain>
    </source>
</reference>
<evidence type="ECO:0000256" key="8">
    <source>
        <dbReference type="ARBA" id="ARBA00022840"/>
    </source>
</evidence>
<dbReference type="InterPro" id="IPR015866">
    <property type="entry name" value="Ser-tRNA-synth_1_N"/>
</dbReference>
<evidence type="ECO:0000259" key="16">
    <source>
        <dbReference type="PROSITE" id="PS50862"/>
    </source>
</evidence>
<evidence type="ECO:0000256" key="4">
    <source>
        <dbReference type="ARBA" id="ARBA00012840"/>
    </source>
</evidence>
<dbReference type="InterPro" id="IPR006195">
    <property type="entry name" value="aa-tRNA-synth_II"/>
</dbReference>
<feature type="domain" description="Aminoacyl-transfer RNA synthetases class-II family profile" evidence="16">
    <location>
        <begin position="148"/>
        <end position="422"/>
    </location>
</feature>